<organism evidence="2 3">
    <name type="scientific">Tuber borchii</name>
    <name type="common">White truffle</name>
    <dbReference type="NCBI Taxonomy" id="42251"/>
    <lineage>
        <taxon>Eukaryota</taxon>
        <taxon>Fungi</taxon>
        <taxon>Dikarya</taxon>
        <taxon>Ascomycota</taxon>
        <taxon>Pezizomycotina</taxon>
        <taxon>Pezizomycetes</taxon>
        <taxon>Pezizales</taxon>
        <taxon>Tuberaceae</taxon>
        <taxon>Tuber</taxon>
    </lineage>
</organism>
<dbReference type="AlphaFoldDB" id="A0A2T6ZYY3"/>
<feature type="compositionally biased region" description="Basic and acidic residues" evidence="1">
    <location>
        <begin position="206"/>
        <end position="232"/>
    </location>
</feature>
<gene>
    <name evidence="2" type="ORF">B9Z19DRAFT_1078806</name>
</gene>
<proteinExistence type="predicted"/>
<accession>A0A2T6ZYY3</accession>
<feature type="compositionally biased region" description="Gly residues" evidence="1">
    <location>
        <begin position="160"/>
        <end position="171"/>
    </location>
</feature>
<evidence type="ECO:0000313" key="3">
    <source>
        <dbReference type="Proteomes" id="UP000244722"/>
    </source>
</evidence>
<name>A0A2T6ZYY3_TUBBO</name>
<feature type="compositionally biased region" description="Basic and acidic residues" evidence="1">
    <location>
        <begin position="74"/>
        <end position="85"/>
    </location>
</feature>
<dbReference type="EMBL" id="NESQ01000059">
    <property type="protein sequence ID" value="PUU80707.1"/>
    <property type="molecule type" value="Genomic_DNA"/>
</dbReference>
<feature type="compositionally biased region" description="Polar residues" evidence="1">
    <location>
        <begin position="1"/>
        <end position="18"/>
    </location>
</feature>
<dbReference type="OrthoDB" id="5383057at2759"/>
<evidence type="ECO:0000256" key="1">
    <source>
        <dbReference type="SAM" id="MobiDB-lite"/>
    </source>
</evidence>
<sequence length="258" mass="26621">MSSTHKSNPTKGTKNTTDPAAKRDRKAEFSGAVTKDSLAAESLRSGGDFSRGNPTGIIGVTADNSTLNTAGGGKVREIHGKKSDQECYGGARVDPMKSAEVGESGRGNQANDSFAGDVERRPIEEALGGSVGGDAGRSSQTTRGGSDTGRESTRDDDWRYGGGRGGGGGRGSKQSAGSGPIGEENRVVPNTALDEQVNEPGLDWSKIPKDTKPATDTGSEKDPEQAVKEQKLGDTGGGIERTVGEGSIFDYLKGSENA</sequence>
<reference evidence="2 3" key="1">
    <citation type="submission" date="2017-04" db="EMBL/GenBank/DDBJ databases">
        <title>Draft genome sequence of Tuber borchii Vittad., a whitish edible truffle.</title>
        <authorList>
            <consortium name="DOE Joint Genome Institute"/>
            <person name="Murat C."/>
            <person name="Kuo A."/>
            <person name="Barry K.W."/>
            <person name="Clum A."/>
            <person name="Dockter R.B."/>
            <person name="Fauchery L."/>
            <person name="Iotti M."/>
            <person name="Kohler A."/>
            <person name="Labutti K."/>
            <person name="Lindquist E.A."/>
            <person name="Lipzen A."/>
            <person name="Ohm R.A."/>
            <person name="Wang M."/>
            <person name="Grigoriev I.V."/>
            <person name="Zambonelli A."/>
            <person name="Martin F.M."/>
        </authorList>
    </citation>
    <scope>NUCLEOTIDE SEQUENCE [LARGE SCALE GENOMIC DNA]</scope>
    <source>
        <strain evidence="2 3">Tbo3840</strain>
    </source>
</reference>
<protein>
    <submittedName>
        <fullName evidence="2">Uncharacterized protein</fullName>
    </submittedName>
</protein>
<dbReference type="Proteomes" id="UP000244722">
    <property type="component" value="Unassembled WGS sequence"/>
</dbReference>
<feature type="compositionally biased region" description="Basic and acidic residues" evidence="1">
    <location>
        <begin position="148"/>
        <end position="159"/>
    </location>
</feature>
<comment type="caution">
    <text evidence="2">The sequence shown here is derived from an EMBL/GenBank/DDBJ whole genome shotgun (WGS) entry which is preliminary data.</text>
</comment>
<evidence type="ECO:0000313" key="2">
    <source>
        <dbReference type="EMBL" id="PUU80707.1"/>
    </source>
</evidence>
<keyword evidence="3" id="KW-1185">Reference proteome</keyword>
<feature type="region of interest" description="Disordered" evidence="1">
    <location>
        <begin position="1"/>
        <end position="258"/>
    </location>
</feature>